<dbReference type="InterPro" id="IPR003793">
    <property type="entry name" value="UPF0166"/>
</dbReference>
<dbReference type="GeneID" id="72426734"/>
<accession>A0A154QER1</accession>
<dbReference type="InterPro" id="IPR015867">
    <property type="entry name" value="N-reg_PII/ATP_PRibTrfase_C"/>
</dbReference>
<sequence>MKGCSLRFYLHETAMHRGGFFTYEQVLALARKQGIHGGTVFKAADGYGRHGTMNEQRMHTLSGYQILIIEFILDEAEADALLKAIQEDDFPLFWAKLPAEFGSFGMD</sequence>
<organism evidence="2 3">
    <name type="scientific">Rhodanobacter thiooxydans</name>
    <dbReference type="NCBI Taxonomy" id="416169"/>
    <lineage>
        <taxon>Bacteria</taxon>
        <taxon>Pseudomonadati</taxon>
        <taxon>Pseudomonadota</taxon>
        <taxon>Gammaproteobacteria</taxon>
        <taxon>Lysobacterales</taxon>
        <taxon>Rhodanobacteraceae</taxon>
        <taxon>Rhodanobacter</taxon>
    </lineage>
</organism>
<reference evidence="2 3" key="1">
    <citation type="journal article" date="2016" name="MBio">
        <title>Lateral Gene Transfer in a Heavy Metal-Contaminated-Groundwater Microbial Community.</title>
        <authorList>
            <person name="Hemme C.L."/>
            <person name="Green S.J."/>
            <person name="Rishishwar L."/>
            <person name="Prakash O."/>
            <person name="Pettenato A."/>
            <person name="Chakraborty R."/>
            <person name="Deutschbauer A.M."/>
            <person name="Van Nostrand J.D."/>
            <person name="Wu L."/>
            <person name="He Z."/>
            <person name="Jordan I.K."/>
            <person name="Hazen T.C."/>
            <person name="Arkin A.P."/>
            <person name="Kostka J.E."/>
            <person name="Zhou J."/>
        </authorList>
    </citation>
    <scope>NUCLEOTIDE SEQUENCE [LARGE SCALE GENOMIC DNA]</scope>
    <source>
        <strain evidence="2 3">FW104-T7</strain>
    </source>
</reference>
<evidence type="ECO:0000256" key="1">
    <source>
        <dbReference type="ARBA" id="ARBA00010554"/>
    </source>
</evidence>
<proteinExistence type="inferred from homology"/>
<dbReference type="Gene3D" id="3.30.70.120">
    <property type="match status" value="1"/>
</dbReference>
<evidence type="ECO:0000313" key="2">
    <source>
        <dbReference type="EMBL" id="KZC22689.1"/>
    </source>
</evidence>
<comment type="similarity">
    <text evidence="1">Belongs to the UPF0166 family.</text>
</comment>
<name>A0A154QER1_9GAMM</name>
<dbReference type="RefSeq" id="WP_027489489.1">
    <property type="nucleotide sequence ID" value="NZ_CP088923.1"/>
</dbReference>
<dbReference type="EMBL" id="LVJS01000054">
    <property type="protein sequence ID" value="KZC22689.1"/>
    <property type="molecule type" value="Genomic_DNA"/>
</dbReference>
<dbReference type="InterPro" id="IPR011322">
    <property type="entry name" value="N-reg_PII-like_a/b"/>
</dbReference>
<evidence type="ECO:0000313" key="3">
    <source>
        <dbReference type="Proteomes" id="UP000076131"/>
    </source>
</evidence>
<dbReference type="Pfam" id="PF02641">
    <property type="entry name" value="DUF190"/>
    <property type="match status" value="1"/>
</dbReference>
<dbReference type="SUPFAM" id="SSF54913">
    <property type="entry name" value="GlnB-like"/>
    <property type="match status" value="1"/>
</dbReference>
<comment type="caution">
    <text evidence="2">The sequence shown here is derived from an EMBL/GenBank/DDBJ whole genome shotgun (WGS) entry which is preliminary data.</text>
</comment>
<dbReference type="Proteomes" id="UP000076131">
    <property type="component" value="Unassembled WGS sequence"/>
</dbReference>
<gene>
    <name evidence="2" type="ORF">RHOFW104T7_17945</name>
</gene>
<keyword evidence="3" id="KW-1185">Reference proteome</keyword>
<dbReference type="AlphaFoldDB" id="A0A154QER1"/>
<protein>
    <submittedName>
        <fullName evidence="2">Uncharacterized protein</fullName>
    </submittedName>
</protein>